<dbReference type="Pfam" id="PF13091">
    <property type="entry name" value="PLDc_2"/>
    <property type="match status" value="2"/>
</dbReference>
<dbReference type="SUPFAM" id="SSF56024">
    <property type="entry name" value="Phospholipase D/nuclease"/>
    <property type="match status" value="2"/>
</dbReference>
<evidence type="ECO:0000256" key="2">
    <source>
        <dbReference type="ARBA" id="ARBA00022475"/>
    </source>
</evidence>
<evidence type="ECO:0000256" key="7">
    <source>
        <dbReference type="ARBA" id="ARBA00022989"/>
    </source>
</evidence>
<sequence>MSWLTIYFIFEWVLRIVLVLVVLRKPTMPSSKMSWLVVVMFLPEVGLFLYLILGVTHLGWRRKREHKYVLDLASTQSQVGMTEMMAKDKEKGGDVGAKVRDIVEPEQKAMVLQAQSMSGNPIVTGSDVQFIASSKRYVDLLVKDIDEARDHVHLLYYIFVDDDYGRRVVNALIRAEKRGVACRMLVDAAGSRGFVKGHGFGELKKHGVDVHAVLPVNILRHKLSRIDMRNHRKIAIVDGKVAYVGSHNVVEEHYGGQDDMKWVDLSGRYEGPIVWQMQRVFLDDWVFQTQKQLDEMGLFPDAKKVGGVSAQVVPTGPNYEAETFRRVLIAALNSAQHRIVMTTPYFVPDEPTVLALSMAADRDVDVRLVVPKDNNHPMVKLAGEYYYDYLLNSGIKIHQFENGLLHSKTVTVDDAFGLMGSANIDMRSFHLNFEVNVLMYGKDVTQRLRDEQKTYMTYSTLIHLDHWRDRSNWRQFGEAVCSLCSPLL</sequence>
<dbReference type="InterPro" id="IPR025202">
    <property type="entry name" value="PLD-like_dom"/>
</dbReference>
<dbReference type="PANTHER" id="PTHR21248:SF22">
    <property type="entry name" value="PHOSPHOLIPASE D"/>
    <property type="match status" value="1"/>
</dbReference>
<organism evidence="15 16">
    <name type="scientific">Poriferisphaera corsica</name>
    <dbReference type="NCBI Taxonomy" id="2528020"/>
    <lineage>
        <taxon>Bacteria</taxon>
        <taxon>Pseudomonadati</taxon>
        <taxon>Planctomycetota</taxon>
        <taxon>Phycisphaerae</taxon>
        <taxon>Phycisphaerales</taxon>
        <taxon>Phycisphaeraceae</taxon>
        <taxon>Poriferisphaera</taxon>
    </lineage>
</organism>
<feature type="domain" description="PLD phosphodiesterase" evidence="14">
    <location>
        <begin position="226"/>
        <end position="253"/>
    </location>
</feature>
<accession>A0A517YY06</accession>
<dbReference type="SMART" id="SM00155">
    <property type="entry name" value="PLDc"/>
    <property type="match status" value="2"/>
</dbReference>
<evidence type="ECO:0000256" key="13">
    <source>
        <dbReference type="SAM" id="Phobius"/>
    </source>
</evidence>
<evidence type="ECO:0000256" key="4">
    <source>
        <dbReference type="ARBA" id="ARBA00022679"/>
    </source>
</evidence>
<feature type="domain" description="PLD phosphodiesterase" evidence="14">
    <location>
        <begin position="401"/>
        <end position="428"/>
    </location>
</feature>
<dbReference type="GO" id="GO:0005886">
    <property type="term" value="C:plasma membrane"/>
    <property type="evidence" value="ECO:0007669"/>
    <property type="project" value="UniProtKB-SubCell"/>
</dbReference>
<keyword evidence="4 15" id="KW-0808">Transferase</keyword>
<keyword evidence="5 13" id="KW-0812">Transmembrane</keyword>
<keyword evidence="3" id="KW-0444">Lipid biosynthesis</keyword>
<dbReference type="KEGG" id="pcor:KS4_32000"/>
<keyword evidence="11" id="KW-1208">Phospholipid metabolism</keyword>
<evidence type="ECO:0000256" key="9">
    <source>
        <dbReference type="ARBA" id="ARBA00023136"/>
    </source>
</evidence>
<evidence type="ECO:0000256" key="10">
    <source>
        <dbReference type="ARBA" id="ARBA00023209"/>
    </source>
</evidence>
<evidence type="ECO:0000256" key="8">
    <source>
        <dbReference type="ARBA" id="ARBA00023098"/>
    </source>
</evidence>
<keyword evidence="10" id="KW-0594">Phospholipid biosynthesis</keyword>
<dbReference type="Proteomes" id="UP000317369">
    <property type="component" value="Chromosome"/>
</dbReference>
<dbReference type="GO" id="GO:0008808">
    <property type="term" value="F:cardiolipin synthase activity"/>
    <property type="evidence" value="ECO:0007669"/>
    <property type="project" value="UniProtKB-UniRule"/>
</dbReference>
<dbReference type="OrthoDB" id="9762009at2"/>
<evidence type="ECO:0000313" key="15">
    <source>
        <dbReference type="EMBL" id="QDU35120.1"/>
    </source>
</evidence>
<protein>
    <recommendedName>
        <fullName evidence="12">Cardiolipin synthase</fullName>
        <ecNumber evidence="12">2.7.8.-</ecNumber>
    </recommendedName>
</protein>
<dbReference type="AlphaFoldDB" id="A0A517YY06"/>
<dbReference type="RefSeq" id="WP_145079985.1">
    <property type="nucleotide sequence ID" value="NZ_CP036425.1"/>
</dbReference>
<dbReference type="CDD" id="cd09158">
    <property type="entry name" value="PLDc_EcCLS_like_2"/>
    <property type="match status" value="1"/>
</dbReference>
<keyword evidence="7 13" id="KW-1133">Transmembrane helix</keyword>
<evidence type="ECO:0000256" key="6">
    <source>
        <dbReference type="ARBA" id="ARBA00022737"/>
    </source>
</evidence>
<dbReference type="InterPro" id="IPR001736">
    <property type="entry name" value="PLipase_D/transphosphatidylase"/>
</dbReference>
<evidence type="ECO:0000313" key="16">
    <source>
        <dbReference type="Proteomes" id="UP000317369"/>
    </source>
</evidence>
<gene>
    <name evidence="15" type="primary">cls</name>
    <name evidence="15" type="ORF">KS4_32000</name>
</gene>
<evidence type="ECO:0000256" key="1">
    <source>
        <dbReference type="ARBA" id="ARBA00004651"/>
    </source>
</evidence>
<evidence type="ECO:0000256" key="11">
    <source>
        <dbReference type="ARBA" id="ARBA00023264"/>
    </source>
</evidence>
<keyword evidence="16" id="KW-1185">Reference proteome</keyword>
<feature type="transmembrane region" description="Helical" evidence="13">
    <location>
        <begin position="35"/>
        <end position="60"/>
    </location>
</feature>
<proteinExistence type="predicted"/>
<feature type="transmembrane region" description="Helical" evidence="13">
    <location>
        <begin position="6"/>
        <end position="23"/>
    </location>
</feature>
<keyword evidence="2" id="KW-1003">Cell membrane</keyword>
<dbReference type="CDD" id="cd09152">
    <property type="entry name" value="PLDc_EcCLS_like_1"/>
    <property type="match status" value="1"/>
</dbReference>
<evidence type="ECO:0000256" key="12">
    <source>
        <dbReference type="NCBIfam" id="TIGR04265"/>
    </source>
</evidence>
<dbReference type="InterPro" id="IPR022924">
    <property type="entry name" value="Cardiolipin_synthase"/>
</dbReference>
<evidence type="ECO:0000256" key="5">
    <source>
        <dbReference type="ARBA" id="ARBA00022692"/>
    </source>
</evidence>
<keyword evidence="6" id="KW-0677">Repeat</keyword>
<reference evidence="15 16" key="1">
    <citation type="submission" date="2019-02" db="EMBL/GenBank/DDBJ databases">
        <title>Deep-cultivation of Planctomycetes and their phenomic and genomic characterization uncovers novel biology.</title>
        <authorList>
            <person name="Wiegand S."/>
            <person name="Jogler M."/>
            <person name="Boedeker C."/>
            <person name="Pinto D."/>
            <person name="Vollmers J."/>
            <person name="Rivas-Marin E."/>
            <person name="Kohn T."/>
            <person name="Peeters S.H."/>
            <person name="Heuer A."/>
            <person name="Rast P."/>
            <person name="Oberbeckmann S."/>
            <person name="Bunk B."/>
            <person name="Jeske O."/>
            <person name="Meyerdierks A."/>
            <person name="Storesund J.E."/>
            <person name="Kallscheuer N."/>
            <person name="Luecker S."/>
            <person name="Lage O.M."/>
            <person name="Pohl T."/>
            <person name="Merkel B.J."/>
            <person name="Hornburger P."/>
            <person name="Mueller R.-W."/>
            <person name="Bruemmer F."/>
            <person name="Labrenz M."/>
            <person name="Spormann A.M."/>
            <person name="Op den Camp H."/>
            <person name="Overmann J."/>
            <person name="Amann R."/>
            <person name="Jetten M.S.M."/>
            <person name="Mascher T."/>
            <person name="Medema M.H."/>
            <person name="Devos D.P."/>
            <person name="Kaster A.-K."/>
            <person name="Ovreas L."/>
            <person name="Rohde M."/>
            <person name="Galperin M.Y."/>
            <person name="Jogler C."/>
        </authorList>
    </citation>
    <scope>NUCLEOTIDE SEQUENCE [LARGE SCALE GENOMIC DNA]</scope>
    <source>
        <strain evidence="15 16">KS4</strain>
    </source>
</reference>
<evidence type="ECO:0000259" key="14">
    <source>
        <dbReference type="PROSITE" id="PS50035"/>
    </source>
</evidence>
<dbReference type="EMBL" id="CP036425">
    <property type="protein sequence ID" value="QDU35120.1"/>
    <property type="molecule type" value="Genomic_DNA"/>
</dbReference>
<keyword evidence="9 13" id="KW-0472">Membrane</keyword>
<evidence type="ECO:0000256" key="3">
    <source>
        <dbReference type="ARBA" id="ARBA00022516"/>
    </source>
</evidence>
<keyword evidence="8" id="KW-0443">Lipid metabolism</keyword>
<dbReference type="EC" id="2.7.8.-" evidence="12"/>
<comment type="subcellular location">
    <subcellularLocation>
        <location evidence="1">Cell membrane</location>
        <topology evidence="1">Multi-pass membrane protein</topology>
    </subcellularLocation>
</comment>
<dbReference type="PANTHER" id="PTHR21248">
    <property type="entry name" value="CARDIOLIPIN SYNTHASE"/>
    <property type="match status" value="1"/>
</dbReference>
<dbReference type="NCBIfam" id="TIGR04265">
    <property type="entry name" value="bac_cardiolipin"/>
    <property type="match status" value="1"/>
</dbReference>
<dbReference type="PROSITE" id="PS50035">
    <property type="entry name" value="PLD"/>
    <property type="match status" value="2"/>
</dbReference>
<dbReference type="Pfam" id="PF13396">
    <property type="entry name" value="PLDc_N"/>
    <property type="match status" value="1"/>
</dbReference>
<dbReference type="Gene3D" id="3.30.870.10">
    <property type="entry name" value="Endonuclease Chain A"/>
    <property type="match status" value="2"/>
</dbReference>
<dbReference type="InterPro" id="IPR027379">
    <property type="entry name" value="CLS_N"/>
</dbReference>
<name>A0A517YY06_9BACT</name>
<dbReference type="GO" id="GO:0032049">
    <property type="term" value="P:cardiolipin biosynthetic process"/>
    <property type="evidence" value="ECO:0007669"/>
    <property type="project" value="UniProtKB-UniRule"/>
</dbReference>